<name>A0A174I0X7_9CLOT</name>
<dbReference type="InterPro" id="IPR002810">
    <property type="entry name" value="NfeD-like_C"/>
</dbReference>
<dbReference type="SUPFAM" id="SSF141322">
    <property type="entry name" value="NfeD domain-like"/>
    <property type="match status" value="1"/>
</dbReference>
<gene>
    <name evidence="7" type="ORF">ERS852470_03213</name>
</gene>
<feature type="domain" description="NfeD-like C-terminal" evidence="6">
    <location>
        <begin position="84"/>
        <end position="137"/>
    </location>
</feature>
<dbReference type="Gene3D" id="2.40.50.140">
    <property type="entry name" value="Nucleic acid-binding proteins"/>
    <property type="match status" value="1"/>
</dbReference>
<accession>A0A174I0X7</accession>
<organism evidence="7 8">
    <name type="scientific">Clostridium disporicum</name>
    <dbReference type="NCBI Taxonomy" id="84024"/>
    <lineage>
        <taxon>Bacteria</taxon>
        <taxon>Bacillati</taxon>
        <taxon>Bacillota</taxon>
        <taxon>Clostridia</taxon>
        <taxon>Eubacteriales</taxon>
        <taxon>Clostridiaceae</taxon>
        <taxon>Clostridium</taxon>
    </lineage>
</organism>
<dbReference type="EMBL" id="CYZV01000045">
    <property type="protein sequence ID" value="CUO73762.1"/>
    <property type="molecule type" value="Genomic_DNA"/>
</dbReference>
<feature type="transmembrane region" description="Helical" evidence="5">
    <location>
        <begin position="7"/>
        <end position="40"/>
    </location>
</feature>
<proteinExistence type="predicted"/>
<evidence type="ECO:0000259" key="6">
    <source>
        <dbReference type="Pfam" id="PF01957"/>
    </source>
</evidence>
<keyword evidence="4 5" id="KW-0472">Membrane</keyword>
<feature type="transmembrane region" description="Helical" evidence="5">
    <location>
        <begin position="46"/>
        <end position="68"/>
    </location>
</feature>
<keyword evidence="2 5" id="KW-0812">Transmembrane</keyword>
<dbReference type="Pfam" id="PF01957">
    <property type="entry name" value="NfeD"/>
    <property type="match status" value="1"/>
</dbReference>
<dbReference type="InterPro" id="IPR012340">
    <property type="entry name" value="NA-bd_OB-fold"/>
</dbReference>
<evidence type="ECO:0000256" key="1">
    <source>
        <dbReference type="ARBA" id="ARBA00004141"/>
    </source>
</evidence>
<evidence type="ECO:0000256" key="2">
    <source>
        <dbReference type="ARBA" id="ARBA00022692"/>
    </source>
</evidence>
<keyword evidence="3 5" id="KW-1133">Transmembrane helix</keyword>
<protein>
    <submittedName>
        <fullName evidence="7">Nodulation efficiency protein D</fullName>
    </submittedName>
</protein>
<evidence type="ECO:0000256" key="3">
    <source>
        <dbReference type="ARBA" id="ARBA00022989"/>
    </source>
</evidence>
<evidence type="ECO:0000313" key="7">
    <source>
        <dbReference type="EMBL" id="CUO73762.1"/>
    </source>
</evidence>
<comment type="subcellular location">
    <subcellularLocation>
        <location evidence="1">Membrane</location>
        <topology evidence="1">Multi-pass membrane protein</topology>
    </subcellularLocation>
</comment>
<dbReference type="AlphaFoldDB" id="A0A174I0X7"/>
<evidence type="ECO:0000256" key="5">
    <source>
        <dbReference type="SAM" id="Phobius"/>
    </source>
</evidence>
<dbReference type="InterPro" id="IPR052165">
    <property type="entry name" value="Membrane_assoc_protease"/>
</dbReference>
<dbReference type="GO" id="GO:0005886">
    <property type="term" value="C:plasma membrane"/>
    <property type="evidence" value="ECO:0007669"/>
    <property type="project" value="TreeGrafter"/>
</dbReference>
<sequence>MVEVISWILVAVFLIAIDVITSSFIFMWFSLGAIVAIILSLFEVTVVWQIIAFLIVGVATVSIGYPWAKKKFKADVNHVPTMEQTYIGRTMIAEEDMGKNSKIKVSGIYWTAYNKGRVIKKGEEYTITGIEGNKLIVSSKED</sequence>
<dbReference type="OrthoDB" id="1726749at2"/>
<reference evidence="7 8" key="1">
    <citation type="submission" date="2015-09" db="EMBL/GenBank/DDBJ databases">
        <authorList>
            <consortium name="Pathogen Informatics"/>
        </authorList>
    </citation>
    <scope>NUCLEOTIDE SEQUENCE [LARGE SCALE GENOMIC DNA]</scope>
    <source>
        <strain evidence="7 8">2789STDY5834855</strain>
    </source>
</reference>
<evidence type="ECO:0000256" key="4">
    <source>
        <dbReference type="ARBA" id="ARBA00023136"/>
    </source>
</evidence>
<dbReference type="PANTHER" id="PTHR33507">
    <property type="entry name" value="INNER MEMBRANE PROTEIN YBBJ"/>
    <property type="match status" value="1"/>
</dbReference>
<dbReference type="Proteomes" id="UP000095558">
    <property type="component" value="Unassembled WGS sequence"/>
</dbReference>
<evidence type="ECO:0000313" key="8">
    <source>
        <dbReference type="Proteomes" id="UP000095558"/>
    </source>
</evidence>
<dbReference type="RefSeq" id="WP_055277784.1">
    <property type="nucleotide sequence ID" value="NZ_CYYT01000033.1"/>
</dbReference>
<dbReference type="PANTHER" id="PTHR33507:SF3">
    <property type="entry name" value="INNER MEMBRANE PROTEIN YBBJ"/>
    <property type="match status" value="1"/>
</dbReference>